<keyword evidence="3" id="KW-1185">Reference proteome</keyword>
<gene>
    <name evidence="2" type="ORF">TCAP_01136</name>
</gene>
<dbReference type="AlphaFoldDB" id="A0A2K3QN33"/>
<sequence>MSDGNAMDKDAAAAAAGKAAAADKAEGDKDHDKYAGGAAFAHPGKSPKKRRKVNHDMDRGLTLAAACSSQLQPAYIAGDLCIKRNIGHLCHDEPREGDTKKLKNGKPAGATADDDTDAQSQAPSDVARSSISSTMGPPPSFDGTRQRSASGFTAAGVMGQENPMSLVQPTGATGATGLQGNGSNNGSSGNANQ</sequence>
<reference evidence="2 3" key="1">
    <citation type="submission" date="2017-08" db="EMBL/GenBank/DDBJ databases">
        <title>Harnessing the power of phylogenomics to disentangle the directionality and signatures of interkingdom host jumping in the parasitic fungal genus Tolypocladium.</title>
        <authorList>
            <person name="Quandt C.A."/>
            <person name="Patterson W."/>
            <person name="Spatafora J.W."/>
        </authorList>
    </citation>
    <scope>NUCLEOTIDE SEQUENCE [LARGE SCALE GENOMIC DNA]</scope>
    <source>
        <strain evidence="2 3">CBS 113982</strain>
    </source>
</reference>
<dbReference type="EMBL" id="NRSZ01000184">
    <property type="protein sequence ID" value="PNY28943.1"/>
    <property type="molecule type" value="Genomic_DNA"/>
</dbReference>
<dbReference type="OrthoDB" id="5104356at2759"/>
<dbReference type="Proteomes" id="UP000236621">
    <property type="component" value="Unassembled WGS sequence"/>
</dbReference>
<proteinExistence type="predicted"/>
<dbReference type="STRING" id="45235.A0A2K3QN33"/>
<feature type="compositionally biased region" description="Basic and acidic residues" evidence="1">
    <location>
        <begin position="1"/>
        <end position="11"/>
    </location>
</feature>
<feature type="region of interest" description="Disordered" evidence="1">
    <location>
        <begin position="90"/>
        <end position="193"/>
    </location>
</feature>
<protein>
    <submittedName>
        <fullName evidence="2">Regulator of drug sensitivity 2</fullName>
    </submittedName>
</protein>
<feature type="compositionally biased region" description="Basic and acidic residues" evidence="1">
    <location>
        <begin position="21"/>
        <end position="34"/>
    </location>
</feature>
<feature type="compositionally biased region" description="Basic and acidic residues" evidence="1">
    <location>
        <begin position="90"/>
        <end position="101"/>
    </location>
</feature>
<organism evidence="2 3">
    <name type="scientific">Tolypocladium capitatum</name>
    <dbReference type="NCBI Taxonomy" id="45235"/>
    <lineage>
        <taxon>Eukaryota</taxon>
        <taxon>Fungi</taxon>
        <taxon>Dikarya</taxon>
        <taxon>Ascomycota</taxon>
        <taxon>Pezizomycotina</taxon>
        <taxon>Sordariomycetes</taxon>
        <taxon>Hypocreomycetidae</taxon>
        <taxon>Hypocreales</taxon>
        <taxon>Ophiocordycipitaceae</taxon>
        <taxon>Tolypocladium</taxon>
    </lineage>
</organism>
<accession>A0A2K3QN33</accession>
<evidence type="ECO:0000313" key="3">
    <source>
        <dbReference type="Proteomes" id="UP000236621"/>
    </source>
</evidence>
<name>A0A2K3QN33_9HYPO</name>
<feature type="compositionally biased region" description="Polar residues" evidence="1">
    <location>
        <begin position="162"/>
        <end position="178"/>
    </location>
</feature>
<evidence type="ECO:0000256" key="1">
    <source>
        <dbReference type="SAM" id="MobiDB-lite"/>
    </source>
</evidence>
<feature type="non-terminal residue" evidence="2">
    <location>
        <position position="193"/>
    </location>
</feature>
<feature type="region of interest" description="Disordered" evidence="1">
    <location>
        <begin position="1"/>
        <end position="57"/>
    </location>
</feature>
<evidence type="ECO:0000313" key="2">
    <source>
        <dbReference type="EMBL" id="PNY28943.1"/>
    </source>
</evidence>
<feature type="compositionally biased region" description="Low complexity" evidence="1">
    <location>
        <begin position="181"/>
        <end position="193"/>
    </location>
</feature>
<comment type="caution">
    <text evidence="2">The sequence shown here is derived from an EMBL/GenBank/DDBJ whole genome shotgun (WGS) entry which is preliminary data.</text>
</comment>